<evidence type="ECO:0000256" key="5">
    <source>
        <dbReference type="ARBA" id="ARBA00038359"/>
    </source>
</evidence>
<accession>A0A9W9D1H9</accession>
<evidence type="ECO:0000256" key="2">
    <source>
        <dbReference type="ARBA" id="ARBA00022692"/>
    </source>
</evidence>
<dbReference type="InterPro" id="IPR049326">
    <property type="entry name" value="Rhodopsin_dom_fungi"/>
</dbReference>
<feature type="compositionally biased region" description="Basic and acidic residues" evidence="6">
    <location>
        <begin position="386"/>
        <end position="397"/>
    </location>
</feature>
<feature type="transmembrane region" description="Helical" evidence="7">
    <location>
        <begin position="229"/>
        <end position="249"/>
    </location>
</feature>
<comment type="caution">
    <text evidence="9">The sequence shown here is derived from an EMBL/GenBank/DDBJ whole genome shotgun (WGS) entry which is preliminary data.</text>
</comment>
<feature type="transmembrane region" description="Helical" evidence="7">
    <location>
        <begin position="190"/>
        <end position="217"/>
    </location>
</feature>
<name>A0A9W9D1H9_9PEZI</name>
<keyword evidence="4 7" id="KW-0472">Membrane</keyword>
<feature type="transmembrane region" description="Helical" evidence="7">
    <location>
        <begin position="73"/>
        <end position="96"/>
    </location>
</feature>
<feature type="domain" description="Rhodopsin" evidence="8">
    <location>
        <begin position="63"/>
        <end position="296"/>
    </location>
</feature>
<keyword evidence="2 7" id="KW-0812">Transmembrane</keyword>
<keyword evidence="3 7" id="KW-1133">Transmembrane helix</keyword>
<dbReference type="Pfam" id="PF20684">
    <property type="entry name" value="Fung_rhodopsin"/>
    <property type="match status" value="1"/>
</dbReference>
<dbReference type="AlphaFoldDB" id="A0A9W9D1H9"/>
<feature type="transmembrane region" description="Helical" evidence="7">
    <location>
        <begin position="35"/>
        <end position="53"/>
    </location>
</feature>
<evidence type="ECO:0000313" key="10">
    <source>
        <dbReference type="Proteomes" id="UP001140453"/>
    </source>
</evidence>
<evidence type="ECO:0000256" key="6">
    <source>
        <dbReference type="SAM" id="MobiDB-lite"/>
    </source>
</evidence>
<sequence>MLSTTSSAEGEQVRAAAYALGPMTPGGVGPVVEGLAIFYGIIAIIVTLIRAWVRSGFSSASPTRLWGMDDYLAFLGTLIFIPAVIFAVYAARFGIGSHDSDLPSQFYAIRAAEYEVYWELCYFVSSTIIKCAVGFTCIRLDRRRRIIIPISINMSLMIIITILALLFVALNCRPFAATWNPYLGSCQTQISMTTVSIIVSAVQMGTDWACAVIPFFIVAGLQMSVRKKVSVIVILGLGVIASVCTVIRLPYLKYYDTATYPTETLYHFGVINILSTTECALGTIGCSLPALRKLFKHYYGSTHDGASRETGSYLPKGSGNGIKLGALTPCDGSHRASAGRVKSEFEAADSKENLDYENSGRKGILRKTEVFVSTTSYSQPRPPGFHRLESLDDRSEV</sequence>
<dbReference type="GO" id="GO:0016020">
    <property type="term" value="C:membrane"/>
    <property type="evidence" value="ECO:0007669"/>
    <property type="project" value="UniProtKB-SubCell"/>
</dbReference>
<dbReference type="PANTHER" id="PTHR33048">
    <property type="entry name" value="PTH11-LIKE INTEGRAL MEMBRANE PROTEIN (AFU_ORTHOLOGUE AFUA_5G11245)"/>
    <property type="match status" value="1"/>
</dbReference>
<dbReference type="EMBL" id="JAPEVB010000001">
    <property type="protein sequence ID" value="KAJ4396020.1"/>
    <property type="molecule type" value="Genomic_DNA"/>
</dbReference>
<evidence type="ECO:0000259" key="8">
    <source>
        <dbReference type="Pfam" id="PF20684"/>
    </source>
</evidence>
<dbReference type="PANTHER" id="PTHR33048:SF47">
    <property type="entry name" value="INTEGRAL MEMBRANE PROTEIN-RELATED"/>
    <property type="match status" value="1"/>
</dbReference>
<keyword evidence="10" id="KW-1185">Reference proteome</keyword>
<evidence type="ECO:0000256" key="7">
    <source>
        <dbReference type="SAM" id="Phobius"/>
    </source>
</evidence>
<dbReference type="InterPro" id="IPR052337">
    <property type="entry name" value="SAT4-like"/>
</dbReference>
<feature type="transmembrane region" description="Helical" evidence="7">
    <location>
        <begin position="269"/>
        <end position="291"/>
    </location>
</feature>
<reference evidence="9" key="1">
    <citation type="submission" date="2022-10" db="EMBL/GenBank/DDBJ databases">
        <title>Tapping the CABI collections for fungal endophytes: first genome assemblies for Collariella, Neodidymelliopsis, Ascochyta clinopodiicola, Didymella pomorum, Didymosphaeria variabile, Neocosmospora piperis and Neocucurbitaria cava.</title>
        <authorList>
            <person name="Hill R."/>
        </authorList>
    </citation>
    <scope>NUCLEOTIDE SEQUENCE</scope>
    <source>
        <strain evidence="9">IMI 355082</strain>
    </source>
</reference>
<evidence type="ECO:0000256" key="3">
    <source>
        <dbReference type="ARBA" id="ARBA00022989"/>
    </source>
</evidence>
<dbReference type="Proteomes" id="UP001140453">
    <property type="component" value="Unassembled WGS sequence"/>
</dbReference>
<protein>
    <recommendedName>
        <fullName evidence="8">Rhodopsin domain-containing protein</fullName>
    </recommendedName>
</protein>
<proteinExistence type="inferred from homology"/>
<feature type="region of interest" description="Disordered" evidence="6">
    <location>
        <begin position="374"/>
        <end position="397"/>
    </location>
</feature>
<comment type="similarity">
    <text evidence="5">Belongs to the SAT4 family.</text>
</comment>
<comment type="subcellular location">
    <subcellularLocation>
        <location evidence="1">Membrane</location>
        <topology evidence="1">Multi-pass membrane protein</topology>
    </subcellularLocation>
</comment>
<evidence type="ECO:0000256" key="4">
    <source>
        <dbReference type="ARBA" id="ARBA00023136"/>
    </source>
</evidence>
<evidence type="ECO:0000256" key="1">
    <source>
        <dbReference type="ARBA" id="ARBA00004141"/>
    </source>
</evidence>
<feature type="transmembrane region" description="Helical" evidence="7">
    <location>
        <begin position="116"/>
        <end position="138"/>
    </location>
</feature>
<evidence type="ECO:0000313" key="9">
    <source>
        <dbReference type="EMBL" id="KAJ4396020.1"/>
    </source>
</evidence>
<feature type="transmembrane region" description="Helical" evidence="7">
    <location>
        <begin position="150"/>
        <end position="170"/>
    </location>
</feature>
<dbReference type="OrthoDB" id="3897607at2759"/>
<gene>
    <name evidence="9" type="ORF">N0V93_000236</name>
</gene>
<organism evidence="9 10">
    <name type="scientific">Gnomoniopsis smithogilvyi</name>
    <dbReference type="NCBI Taxonomy" id="1191159"/>
    <lineage>
        <taxon>Eukaryota</taxon>
        <taxon>Fungi</taxon>
        <taxon>Dikarya</taxon>
        <taxon>Ascomycota</taxon>
        <taxon>Pezizomycotina</taxon>
        <taxon>Sordariomycetes</taxon>
        <taxon>Sordariomycetidae</taxon>
        <taxon>Diaporthales</taxon>
        <taxon>Gnomoniaceae</taxon>
        <taxon>Gnomoniopsis</taxon>
    </lineage>
</organism>